<dbReference type="Proteomes" id="UP001054945">
    <property type="component" value="Unassembled WGS sequence"/>
</dbReference>
<proteinExistence type="predicted"/>
<reference evidence="1 2" key="1">
    <citation type="submission" date="2021-06" db="EMBL/GenBank/DDBJ databases">
        <title>Caerostris extrusa draft genome.</title>
        <authorList>
            <person name="Kono N."/>
            <person name="Arakawa K."/>
        </authorList>
    </citation>
    <scope>NUCLEOTIDE SEQUENCE [LARGE SCALE GENOMIC DNA]</scope>
</reference>
<evidence type="ECO:0000313" key="2">
    <source>
        <dbReference type="Proteomes" id="UP001054945"/>
    </source>
</evidence>
<dbReference type="EMBL" id="BPLR01017938">
    <property type="protein sequence ID" value="GIY95600.1"/>
    <property type="molecule type" value="Genomic_DNA"/>
</dbReference>
<accession>A0AAV4XN02</accession>
<keyword evidence="2" id="KW-1185">Reference proteome</keyword>
<protein>
    <submittedName>
        <fullName evidence="1">Uncharacterized protein</fullName>
    </submittedName>
</protein>
<comment type="caution">
    <text evidence="1">The sequence shown here is derived from an EMBL/GenBank/DDBJ whole genome shotgun (WGS) entry which is preliminary data.</text>
</comment>
<sequence length="91" mass="10543">MRRGTMIYLRHSSFERSASHDSCFVFSGIPSGIPHLLDPLKIGFSFFLCAEVAFYLGYADQNNGEMRTRLICFDHLFETISFRIDRYHVDA</sequence>
<dbReference type="AlphaFoldDB" id="A0AAV4XN02"/>
<organism evidence="1 2">
    <name type="scientific">Caerostris extrusa</name>
    <name type="common">Bark spider</name>
    <name type="synonym">Caerostris bankana</name>
    <dbReference type="NCBI Taxonomy" id="172846"/>
    <lineage>
        <taxon>Eukaryota</taxon>
        <taxon>Metazoa</taxon>
        <taxon>Ecdysozoa</taxon>
        <taxon>Arthropoda</taxon>
        <taxon>Chelicerata</taxon>
        <taxon>Arachnida</taxon>
        <taxon>Araneae</taxon>
        <taxon>Araneomorphae</taxon>
        <taxon>Entelegynae</taxon>
        <taxon>Araneoidea</taxon>
        <taxon>Araneidae</taxon>
        <taxon>Caerostris</taxon>
    </lineage>
</organism>
<gene>
    <name evidence="1" type="ORF">CEXT_1901</name>
</gene>
<name>A0AAV4XN02_CAEEX</name>
<evidence type="ECO:0000313" key="1">
    <source>
        <dbReference type="EMBL" id="GIY95600.1"/>
    </source>
</evidence>